<evidence type="ECO:0000256" key="1">
    <source>
        <dbReference type="SAM" id="MobiDB-lite"/>
    </source>
</evidence>
<sequence>MCGVSVESKPENLEGTNDTLSDSESVQARYPALKKLQISISDLTIFKFCLGGIYDRSLLLKDVAMSASDQEINNLAHQVSLYTGCSHHKYQISMTKRLIQEGTSTWTLISHSNQQVLWENAVVEIEEQFMKISRCNTKSLTGQVPSFFIIQLTTFTSL</sequence>
<evidence type="ECO:0000313" key="2">
    <source>
        <dbReference type="EMBL" id="KAF6135542.1"/>
    </source>
</evidence>
<proteinExistence type="predicted"/>
<name>A0A7J7KZ14_9MAGN</name>
<dbReference type="Proteomes" id="UP000541444">
    <property type="component" value="Unassembled WGS sequence"/>
</dbReference>
<gene>
    <name evidence="2" type="ORF">GIB67_015395</name>
</gene>
<accession>A0A7J7KZ14</accession>
<protein>
    <submittedName>
        <fullName evidence="2">Uncharacterized protein</fullName>
    </submittedName>
</protein>
<comment type="caution">
    <text evidence="2">The sequence shown here is derived from an EMBL/GenBank/DDBJ whole genome shotgun (WGS) entry which is preliminary data.</text>
</comment>
<dbReference type="OrthoDB" id="10263919at2759"/>
<reference evidence="2 3" key="1">
    <citation type="journal article" date="2020" name="IScience">
        <title>Genome Sequencing of the Endangered Kingdonia uniflora (Circaeasteraceae, Ranunculales) Reveals Potential Mechanisms of Evolutionary Specialization.</title>
        <authorList>
            <person name="Sun Y."/>
            <person name="Deng T."/>
            <person name="Zhang A."/>
            <person name="Moore M.J."/>
            <person name="Landis J.B."/>
            <person name="Lin N."/>
            <person name="Zhang H."/>
            <person name="Zhang X."/>
            <person name="Huang J."/>
            <person name="Zhang X."/>
            <person name="Sun H."/>
            <person name="Wang H."/>
        </authorList>
    </citation>
    <scope>NUCLEOTIDE SEQUENCE [LARGE SCALE GENOMIC DNA]</scope>
    <source>
        <strain evidence="2">TB1705</strain>
        <tissue evidence="2">Leaf</tissue>
    </source>
</reference>
<feature type="region of interest" description="Disordered" evidence="1">
    <location>
        <begin position="1"/>
        <end position="22"/>
    </location>
</feature>
<evidence type="ECO:0000313" key="3">
    <source>
        <dbReference type="Proteomes" id="UP000541444"/>
    </source>
</evidence>
<dbReference type="AlphaFoldDB" id="A0A7J7KZ14"/>
<organism evidence="2 3">
    <name type="scientific">Kingdonia uniflora</name>
    <dbReference type="NCBI Taxonomy" id="39325"/>
    <lineage>
        <taxon>Eukaryota</taxon>
        <taxon>Viridiplantae</taxon>
        <taxon>Streptophyta</taxon>
        <taxon>Embryophyta</taxon>
        <taxon>Tracheophyta</taxon>
        <taxon>Spermatophyta</taxon>
        <taxon>Magnoliopsida</taxon>
        <taxon>Ranunculales</taxon>
        <taxon>Circaeasteraceae</taxon>
        <taxon>Kingdonia</taxon>
    </lineage>
</organism>
<dbReference type="EMBL" id="JACGCM010002784">
    <property type="protein sequence ID" value="KAF6135542.1"/>
    <property type="molecule type" value="Genomic_DNA"/>
</dbReference>
<keyword evidence="3" id="KW-1185">Reference proteome</keyword>